<accession>A0A238ZR19</accession>
<protein>
    <submittedName>
        <fullName evidence="2">Uncharacterized protein</fullName>
    </submittedName>
</protein>
<keyword evidence="3" id="KW-1185">Reference proteome</keyword>
<dbReference type="RefSeq" id="WP_089294429.1">
    <property type="nucleotide sequence ID" value="NZ_BOMU01000052.1"/>
</dbReference>
<sequence length="78" mass="7958">MDATSSANNAKTQLVQYQQQLAKDLAAKATAKVIAADRAAVTKAEQAVQQAKNSTVATTSTSRTAATGSMGTTVDVTV</sequence>
<evidence type="ECO:0000313" key="2">
    <source>
        <dbReference type="EMBL" id="SNR85592.1"/>
    </source>
</evidence>
<evidence type="ECO:0000313" key="3">
    <source>
        <dbReference type="Proteomes" id="UP000198415"/>
    </source>
</evidence>
<name>A0A238ZR19_9ACTN</name>
<evidence type="ECO:0000256" key="1">
    <source>
        <dbReference type="SAM" id="MobiDB-lite"/>
    </source>
</evidence>
<dbReference type="AlphaFoldDB" id="A0A238ZR19"/>
<reference evidence="2 3" key="1">
    <citation type="submission" date="2017-06" db="EMBL/GenBank/DDBJ databases">
        <authorList>
            <person name="Kim H.J."/>
            <person name="Triplett B.A."/>
        </authorList>
    </citation>
    <scope>NUCLEOTIDE SEQUENCE [LARGE SCALE GENOMIC DNA]</scope>
    <source>
        <strain evidence="2 3">DSM 43151</strain>
    </source>
</reference>
<dbReference type="EMBL" id="FZNR01000006">
    <property type="protein sequence ID" value="SNR85592.1"/>
    <property type="molecule type" value="Genomic_DNA"/>
</dbReference>
<organism evidence="2 3">
    <name type="scientific">Actinoplanes regularis</name>
    <dbReference type="NCBI Taxonomy" id="52697"/>
    <lineage>
        <taxon>Bacteria</taxon>
        <taxon>Bacillati</taxon>
        <taxon>Actinomycetota</taxon>
        <taxon>Actinomycetes</taxon>
        <taxon>Micromonosporales</taxon>
        <taxon>Micromonosporaceae</taxon>
        <taxon>Actinoplanes</taxon>
    </lineage>
</organism>
<gene>
    <name evidence="2" type="ORF">SAMN06264365_106227</name>
</gene>
<proteinExistence type="predicted"/>
<dbReference type="Proteomes" id="UP000198415">
    <property type="component" value="Unassembled WGS sequence"/>
</dbReference>
<feature type="region of interest" description="Disordered" evidence="1">
    <location>
        <begin position="55"/>
        <end position="78"/>
    </location>
</feature>